<evidence type="ECO:0000313" key="7">
    <source>
        <dbReference type="Proteomes" id="UP000029734"/>
    </source>
</evidence>
<feature type="domain" description="Helicase C-terminal" evidence="5">
    <location>
        <begin position="516"/>
        <end position="685"/>
    </location>
</feature>
<dbReference type="InterPro" id="IPR027417">
    <property type="entry name" value="P-loop_NTPase"/>
</dbReference>
<dbReference type="InterPro" id="IPR014001">
    <property type="entry name" value="Helicase_ATP-bd"/>
</dbReference>
<dbReference type="GO" id="GO:0006310">
    <property type="term" value="P:DNA recombination"/>
    <property type="evidence" value="ECO:0007669"/>
    <property type="project" value="TreeGrafter"/>
</dbReference>
<dbReference type="InterPro" id="IPR001650">
    <property type="entry name" value="Helicase_C-like"/>
</dbReference>
<name>A0A098MEC9_9BACL</name>
<accession>A0A098MEC9</accession>
<dbReference type="AlphaFoldDB" id="A0A098MEC9"/>
<dbReference type="PANTHER" id="PTHR30580">
    <property type="entry name" value="PRIMOSOMAL PROTEIN N"/>
    <property type="match status" value="1"/>
</dbReference>
<keyword evidence="2" id="KW-0067">ATP-binding</keyword>
<dbReference type="GO" id="GO:0043138">
    <property type="term" value="F:3'-5' DNA helicase activity"/>
    <property type="evidence" value="ECO:0007669"/>
    <property type="project" value="TreeGrafter"/>
</dbReference>
<dbReference type="GO" id="GO:0005524">
    <property type="term" value="F:ATP binding"/>
    <property type="evidence" value="ECO:0007669"/>
    <property type="project" value="UniProtKB-KW"/>
</dbReference>
<evidence type="ECO:0000256" key="3">
    <source>
        <dbReference type="ARBA" id="ARBA00023125"/>
    </source>
</evidence>
<dbReference type="eggNOG" id="COG4098">
    <property type="taxonomic scope" value="Bacteria"/>
</dbReference>
<evidence type="ECO:0000259" key="4">
    <source>
        <dbReference type="PROSITE" id="PS51192"/>
    </source>
</evidence>
<evidence type="ECO:0000259" key="5">
    <source>
        <dbReference type="PROSITE" id="PS51194"/>
    </source>
</evidence>
<feature type="domain" description="Helicase ATP-binding" evidence="4">
    <location>
        <begin position="348"/>
        <end position="500"/>
    </location>
</feature>
<protein>
    <recommendedName>
        <fullName evidence="8">Competence protein ComF</fullName>
    </recommendedName>
</protein>
<dbReference type="PROSITE" id="PS51192">
    <property type="entry name" value="HELICASE_ATP_BIND_1"/>
    <property type="match status" value="1"/>
</dbReference>
<dbReference type="EMBL" id="JQCR01000002">
    <property type="protein sequence ID" value="KGE20403.1"/>
    <property type="molecule type" value="Genomic_DNA"/>
</dbReference>
<dbReference type="PROSITE" id="PS51194">
    <property type="entry name" value="HELICASE_CTER"/>
    <property type="match status" value="1"/>
</dbReference>
<evidence type="ECO:0000313" key="6">
    <source>
        <dbReference type="EMBL" id="KGE20403.1"/>
    </source>
</evidence>
<evidence type="ECO:0008006" key="8">
    <source>
        <dbReference type="Google" id="ProtNLM"/>
    </source>
</evidence>
<reference evidence="6 7" key="1">
    <citation type="submission" date="2014-08" db="EMBL/GenBank/DDBJ databases">
        <authorList>
            <person name="den Bakker H.C."/>
        </authorList>
    </citation>
    <scope>NUCLEOTIDE SEQUENCE [LARGE SCALE GENOMIC DNA]</scope>
    <source>
        <strain evidence="6 7">DSM 18334</strain>
    </source>
</reference>
<dbReference type="GO" id="GO:0006302">
    <property type="term" value="P:double-strand break repair"/>
    <property type="evidence" value="ECO:0007669"/>
    <property type="project" value="TreeGrafter"/>
</dbReference>
<evidence type="ECO:0000256" key="2">
    <source>
        <dbReference type="ARBA" id="ARBA00022840"/>
    </source>
</evidence>
<dbReference type="PANTHER" id="PTHR30580:SF1">
    <property type="entry name" value="COMF OPERON PROTEIN 1"/>
    <property type="match status" value="1"/>
</dbReference>
<dbReference type="Proteomes" id="UP000029734">
    <property type="component" value="Unassembled WGS sequence"/>
</dbReference>
<dbReference type="GO" id="GO:0003677">
    <property type="term" value="F:DNA binding"/>
    <property type="evidence" value="ECO:0007669"/>
    <property type="project" value="UniProtKB-KW"/>
</dbReference>
<dbReference type="InterPro" id="IPR011545">
    <property type="entry name" value="DEAD/DEAH_box_helicase_dom"/>
</dbReference>
<dbReference type="STRING" id="268407.PWYN_14430"/>
<evidence type="ECO:0000256" key="1">
    <source>
        <dbReference type="ARBA" id="ARBA00022741"/>
    </source>
</evidence>
<dbReference type="Pfam" id="PF00271">
    <property type="entry name" value="Helicase_C"/>
    <property type="match status" value="1"/>
</dbReference>
<organism evidence="6 7">
    <name type="scientific">Paenibacillus wynnii</name>
    <dbReference type="NCBI Taxonomy" id="268407"/>
    <lineage>
        <taxon>Bacteria</taxon>
        <taxon>Bacillati</taxon>
        <taxon>Bacillota</taxon>
        <taxon>Bacilli</taxon>
        <taxon>Bacillales</taxon>
        <taxon>Paenibacillaceae</taxon>
        <taxon>Paenibacillus</taxon>
    </lineage>
</organism>
<dbReference type="SMART" id="SM00487">
    <property type="entry name" value="DEXDc"/>
    <property type="match status" value="1"/>
</dbReference>
<proteinExistence type="predicted"/>
<dbReference type="SMART" id="SM00490">
    <property type="entry name" value="HELICc"/>
    <property type="match status" value="1"/>
</dbReference>
<gene>
    <name evidence="6" type="ORF">PWYN_14430</name>
</gene>
<reference evidence="6 7" key="2">
    <citation type="submission" date="2014-10" db="EMBL/GenBank/DDBJ databases">
        <title>Comparative genomics of the Paenibacillus odorifer group.</title>
        <authorList>
            <person name="Tsai Y.-C."/>
            <person name="Martin N."/>
            <person name="Korlach J."/>
            <person name="Wiedmann M."/>
        </authorList>
    </citation>
    <scope>NUCLEOTIDE SEQUENCE [LARGE SCALE GENOMIC DNA]</scope>
    <source>
        <strain evidence="6 7">DSM 18334</strain>
    </source>
</reference>
<dbReference type="Gene3D" id="3.40.50.300">
    <property type="entry name" value="P-loop containing nucleotide triphosphate hydrolases"/>
    <property type="match status" value="2"/>
</dbReference>
<dbReference type="GO" id="GO:0006270">
    <property type="term" value="P:DNA replication initiation"/>
    <property type="evidence" value="ECO:0007669"/>
    <property type="project" value="TreeGrafter"/>
</dbReference>
<dbReference type="SUPFAM" id="SSF52540">
    <property type="entry name" value="P-loop containing nucleoside triphosphate hydrolases"/>
    <property type="match status" value="1"/>
</dbReference>
<sequence>MKAAVYAVNPKGVWSVRISLDLQVDIEWWNGKHNQGKEDEVSKTGEMVILSTSMPLGWAVKLRDSWVHPNEMQHWGTDFWDRYVNEILKEERDLEGETRHEKTVVAPIGIKNNLNEINVRKKDPLGVNNEVYFERGSADVGTGAYELFGWARGEELEYEADMLTELVTGRSLLETEWMALLSEHYPLLTKHWRSAVQLAHLKGRLKLEAAVITEPPRPQAAAARRGDRQLRFAAGGLVWASAAARRLGWRGAARRRALPRCQRCGSAVTARTACAACGLSACAYCEACLALGRSRACALLLRSAALPSALLRGAVADPTAAARRWGLSAAQAEAAGAALGFMAEPRKRSADPCPERFLLWAVTGAGKTEIVFPLLEAVLAAGGRALVATPRRDVVLELAPRLAKAFPAETLAVLYGGSPDRWTGGRLALATTHQLVRFYQSFDLVIIDELDAYPYHNDPMLAHAAEQACKRDGTFIFLSATPPKDLQQQVRKNQLAHAKVPVRFHGHPLPVPIHLTIPSLLDCLKQRVLPKRLLQALRRSLARGAQVFMFVCRIAHIEPLLSILRRNLPGIIIAGTSSQDPARADKVSAFRNREITLLVTTTILERGVTIPRSDVFIMDADSSLFDEASLVQMAGRAGRSKDDPAGIVIFASPHWSRPQRGAISQISSMNRMAKRKGYLRKEPTQ</sequence>
<dbReference type="RefSeq" id="WP_036652619.1">
    <property type="nucleotide sequence ID" value="NZ_JQCR01000002.1"/>
</dbReference>
<keyword evidence="7" id="KW-1185">Reference proteome</keyword>
<dbReference type="Pfam" id="PF00270">
    <property type="entry name" value="DEAD"/>
    <property type="match status" value="1"/>
</dbReference>
<keyword evidence="1" id="KW-0547">Nucleotide-binding</keyword>
<dbReference type="OrthoDB" id="2077914at2"/>
<keyword evidence="3" id="KW-0238">DNA-binding</keyword>
<comment type="caution">
    <text evidence="6">The sequence shown here is derived from an EMBL/GenBank/DDBJ whole genome shotgun (WGS) entry which is preliminary data.</text>
</comment>